<proteinExistence type="predicted"/>
<sequence>MGFSGIVTGVAAACANVKQDDGNKVRNQNSTEMNEGQKQQSPGQAQNPNNQNQAGQSPAGNTNKNTPPVRRPEANDKSKQNKQSGQNENNKMDQNTEEMQKGKESQSESKDNKPKAKEGHFSLEATAGTDTITQKQLQENKDFMLSKKNFDKFKEIIDKAKSTPHKSNPINSNGDEIEKAQIQGINEYLKTLPFNEELLKDYLIVIISNEIGNRALESDKISKVDFQYSFTNTNDFSFKITIDANVKRGDNLTSFQKKWSSSDKTKYDSNNQEGVLFTNVIVDDIGKNDQTDPGSKEGIPIFIVREISNMFFSLSQIKSSK</sequence>
<dbReference type="Proteomes" id="UP000261764">
    <property type="component" value="Chromosome I"/>
</dbReference>
<feature type="compositionally biased region" description="Polar residues" evidence="1">
    <location>
        <begin position="81"/>
        <end position="93"/>
    </location>
</feature>
<reference evidence="2 3" key="1">
    <citation type="journal article" date="2015" name="Clin. Infect. Dis.">
        <title>Genomic Investigations unmask Mycoplasma amphoriforme, a new respiratory pathogen.</title>
        <authorList>
            <person name="Gillespie S.H."/>
            <person name="Ling C.L."/>
            <person name="Oravcova K."/>
            <person name="Pinheiro M."/>
            <person name="Wells L."/>
            <person name="Bryant J.M."/>
            <person name="McHugh T.D."/>
            <person name="Bebear C."/>
            <person name="Webster D."/>
            <person name="Harris S.R."/>
            <person name="Seth-Smith H.M."/>
            <person name="Thomson N.R."/>
        </authorList>
    </citation>
    <scope>NUCLEOTIDE SEQUENCE [LARGE SCALE GENOMIC DNA]</scope>
    <source>
        <strain evidence="2 3">A39</strain>
    </source>
</reference>
<feature type="compositionally biased region" description="Polar residues" evidence="1">
    <location>
        <begin position="25"/>
        <end position="38"/>
    </location>
</feature>
<organism evidence="2 3">
    <name type="scientific">Mycoplasma amphoriforme A39</name>
    <dbReference type="NCBI Taxonomy" id="572419"/>
    <lineage>
        <taxon>Bacteria</taxon>
        <taxon>Bacillati</taxon>
        <taxon>Mycoplasmatota</taxon>
        <taxon>Mollicutes</taxon>
        <taxon>Mycoplasmataceae</taxon>
        <taxon>Mycoplasma</taxon>
    </lineage>
</organism>
<dbReference type="EMBL" id="HG937516">
    <property type="protein sequence ID" value="CDN40835.1"/>
    <property type="molecule type" value="Genomic_DNA"/>
</dbReference>
<feature type="region of interest" description="Disordered" evidence="1">
    <location>
        <begin position="13"/>
        <end position="133"/>
    </location>
</feature>
<gene>
    <name evidence="2" type="ORF">MAMA39_07180</name>
</gene>
<accession>A0A292IJH7</accession>
<evidence type="ECO:0000256" key="1">
    <source>
        <dbReference type="SAM" id="MobiDB-lite"/>
    </source>
</evidence>
<keyword evidence="3" id="KW-1185">Reference proteome</keyword>
<name>A0A292IJH7_9MOLU</name>
<feature type="compositionally biased region" description="Low complexity" evidence="1">
    <location>
        <begin position="39"/>
        <end position="61"/>
    </location>
</feature>
<evidence type="ECO:0000313" key="2">
    <source>
        <dbReference type="EMBL" id="CDN40835.1"/>
    </source>
</evidence>
<dbReference type="AlphaFoldDB" id="A0A292IJH7"/>
<feature type="compositionally biased region" description="Basic and acidic residues" evidence="1">
    <location>
        <begin position="98"/>
        <end position="121"/>
    </location>
</feature>
<feature type="compositionally biased region" description="Basic and acidic residues" evidence="1">
    <location>
        <begin position="70"/>
        <end position="79"/>
    </location>
</feature>
<dbReference type="KEGG" id="mamp:MAMA39_07180"/>
<protein>
    <submittedName>
        <fullName evidence="2">Uncharacterized protein</fullName>
    </submittedName>
</protein>
<evidence type="ECO:0000313" key="3">
    <source>
        <dbReference type="Proteomes" id="UP000261764"/>
    </source>
</evidence>